<feature type="region of interest" description="Disordered" evidence="3">
    <location>
        <begin position="220"/>
        <end position="290"/>
    </location>
</feature>
<gene>
    <name evidence="6" type="primary">LOC118269639</name>
</gene>
<sequence length="2251" mass="255710">MSDNQKSPHAARSRAPINDEAARWWEVYGNDDQQTDCYVQHETKDSLDITSSKNADADNDTFNTNNLKVQRALTSKLYSNFIGRTVTNVDPKGKVLKKWREDQAKAKYERAKRAVINSLKEKFRGPLQEGNIPSVLNDNKGDNTEAIPAIIITGDNVEETSNSNVNRDAGVWKEIDSSLVKDKVEIWNARAEDVSHARRLQMGPGGELAQWRLVPRGSRAAGAEGGLRGLTRIDMPLPSREGLTTPRSARAPVGRRPPSTLPHRLKKEKSLDSPPEMDSPGGSVSSDLRRQNEELRARLAGEAADHKRRLEAYRRAQQGQAALVSRLQSKVLQYKQRCSELENQMLETTPRSEPSSTFRAPAVKSHSVSLPPPPAATTCSSAAVAAADARITDLETALRRLDEEKRKCEKLVQQNNLLRDQLEESHHLNEALTNDLQKLTNDWEALRDEMAIKEDEWKDEEQAFNDYYSNEHHRLLSLWREVVSVKRHFAELQTNTERDLYRVRNEFDSNARELVGMLSGYSINAFAAQSLKPDFQSSQQNIYQTQQQGGYQGSNQPGYQGSHQPGYQGSHQPGYPGSHQAGHGPGMQGAQGHATGGAGPYTVESMRVDLRDMTAQRDTALAELRERDARIQRLLGELQGLEERCESAEASCEAAGVMRAALEDVARALIHDSDADVAPAHPAHAPHLHLHDRSPKRITSSANATAFAESTISAVQAALHKYQIQIHELQVKLQNTREQLTTCRKHGEAADLNVASLESKVQDLQGKLDQANADLHQLLQEKESMQKTVEALRIDKNNLERNRVEINAMVESLTSDYEKLQKINSRLEKAIEALESEKRNLNDEVDHLHREASSREAVLRAEEERASRLRSELVTTREELNKTALARDLLDQQKIEADAILSQMEKHRSDLEIELERTLMERSDLQDLVEKLEAAVRNLESDKKKLHEDVKHLEDEKSNLSSQSSEQQGDLNSLRKELLAAEQTRMELEADKASLCEKIKFLEGERDKVELELRQVMRERGELSSQLTAMVRKKDTLNEEIIRLQQRLEQANETIGRINRALEDHVKDGEDKQILIDSLEKDKQHLQEQLAGVRSEKDALEAVLFDTANLLEDTDNKRNKLEHELQETLVQQENYKGQIARLTKDLENSERKLRDTRNSMSQASGKKEAEYQQIITNINRTTAENITKLKEEKEQLRQTLEHKLSQTIAALTSEKESCEASAREREKKLLIARDQLILQHDEAMLRAENDKQQALLMAHQEQQALLERLEEAKRAFDCEQNKLERVRRDAHARAEQDRTYVNQLKDEMAALKTRLEEAKATAEDECARFENRIKELHLEKEAVTRECTEIRAQLSLAEDKYDNAYAQLQDTMRKLKELENEADSLRKELTDVRRQLTNCTAERDKYNSSCRELREHVKRAETERREAARARDEAYHKIAGLEENRTTLDLELSRVQTMLKESETGGEHVTRELKATENQLKRERAALEQANHDIKELQSRLQNECEERERCAGDAAAARRHGAELDALLAAARADLQACRQRAADLEEACRARDQELVLRLEDCRSKERRLEELKHNLEVCLADATQQIQELKARLGGSEGRCRALEASLSQCEAGRREAEAKLSSIAHGLRRVCGVQPDGSVHAASRKRLASPARRYSPHRGRDHSEDRNEIIDVDPELIKKGMRNLMHDVCQIEREKDDYKSQVSMLKKQLKDASEQQGKGDNKLHSVTTNLRALQEEKARLQTAYGQKEAQINALNESVQSKTLEISNLRDKITSLEAALSAVTEEKVQNENKGDNLRVQLAERVQEVGQLREALAAAEGRASRLDVRRAQLEGDVQRAAVAARDRDQALKKLQERCEGYQRTIAQLEDRCTSLKGTVEQLSTALQKAAAAEAELRSELGKVTRQLNEAKNNEHNAVDKLRQIQKSVSSCENERRVLTEKLESAKAALGEMKRMNSSLEDQVHRLTNQLANLEVQRSAFESQLRMTTWDGKESNSDSELERELHQLQRDRAELKSKCEVLQDTVRKLEAERRMVRPTLRSKSHDRTEKSVYYSDLDSGPDSTKDSSTRGYKDSSNIPCKDKGFTTDLSLIELENRELRMKIRRLEKELADKEAELAMARSRYLSDLSSMSPSRRSDVEHYRQAALQAERLLESKEASYRQQIMRLETQASQLRSQLTAEIRRRQAYIARSGRAARDVQRLRSALGDSLRTVSQDPALDSYTLEHEARKLDSTLTHSLPPLNDSYDSSK</sequence>
<feature type="coiled-coil region" evidence="2">
    <location>
        <begin position="2090"/>
        <end position="2124"/>
    </location>
</feature>
<dbReference type="CTD" id="42860"/>
<evidence type="ECO:0000313" key="5">
    <source>
        <dbReference type="Proteomes" id="UP000829999"/>
    </source>
</evidence>
<feature type="compositionally biased region" description="Polar residues" evidence="3">
    <location>
        <begin position="959"/>
        <end position="971"/>
    </location>
</feature>
<protein>
    <submittedName>
        <fullName evidence="6">Rootletin isoform X1</fullName>
    </submittedName>
</protein>
<dbReference type="Gene3D" id="1.20.5.170">
    <property type="match status" value="1"/>
</dbReference>
<feature type="region of interest" description="Disordered" evidence="3">
    <location>
        <begin position="1643"/>
        <end position="1671"/>
    </location>
</feature>
<proteinExistence type="predicted"/>
<dbReference type="PANTHER" id="PTHR23159">
    <property type="entry name" value="CENTROSOMAL PROTEIN 2"/>
    <property type="match status" value="1"/>
</dbReference>
<evidence type="ECO:0000259" key="4">
    <source>
        <dbReference type="Pfam" id="PF15035"/>
    </source>
</evidence>
<dbReference type="Pfam" id="PF15035">
    <property type="entry name" value="Rootletin"/>
    <property type="match status" value="1"/>
</dbReference>
<feature type="compositionally biased region" description="Basic and acidic residues" evidence="3">
    <location>
        <begin position="1148"/>
        <end position="1157"/>
    </location>
</feature>
<feature type="coiled-coil region" evidence="2">
    <location>
        <begin position="2158"/>
        <end position="2185"/>
    </location>
</feature>
<dbReference type="Gene3D" id="1.10.287.1490">
    <property type="match status" value="4"/>
</dbReference>
<evidence type="ECO:0000256" key="1">
    <source>
        <dbReference type="ARBA" id="ARBA00023054"/>
    </source>
</evidence>
<feature type="domain" description="Rootletin-like coiled-coil" evidence="4">
    <location>
        <begin position="307"/>
        <end position="508"/>
    </location>
</feature>
<feature type="region of interest" description="Disordered" evidence="3">
    <location>
        <begin position="2038"/>
        <end position="2080"/>
    </location>
</feature>
<evidence type="ECO:0000313" key="6">
    <source>
        <dbReference type="RefSeq" id="XP_050562951.1"/>
    </source>
</evidence>
<feature type="coiled-coil region" evidence="2">
    <location>
        <begin position="1699"/>
        <end position="2033"/>
    </location>
</feature>
<feature type="coiled-coil region" evidence="2">
    <location>
        <begin position="1470"/>
        <end position="1623"/>
    </location>
</feature>
<dbReference type="OrthoDB" id="3549872at2759"/>
<reference evidence="6" key="1">
    <citation type="submission" date="2025-08" db="UniProtKB">
        <authorList>
            <consortium name="RefSeq"/>
        </authorList>
    </citation>
    <scope>IDENTIFICATION</scope>
    <source>
        <tissue evidence="6">Whole larval tissue</tissue>
    </source>
</reference>
<evidence type="ECO:0000256" key="3">
    <source>
        <dbReference type="SAM" id="MobiDB-lite"/>
    </source>
</evidence>
<feature type="compositionally biased region" description="Gly residues" evidence="3">
    <location>
        <begin position="583"/>
        <end position="599"/>
    </location>
</feature>
<feature type="region of interest" description="Disordered" evidence="3">
    <location>
        <begin position="950"/>
        <end position="972"/>
    </location>
</feature>
<feature type="region of interest" description="Disordered" evidence="3">
    <location>
        <begin position="537"/>
        <end position="601"/>
    </location>
</feature>
<feature type="coiled-coil region" evidence="2">
    <location>
        <begin position="384"/>
        <end position="456"/>
    </location>
</feature>
<feature type="coiled-coil region" evidence="2">
    <location>
        <begin position="624"/>
        <end position="651"/>
    </location>
</feature>
<accession>A0A9R0EDQ9</accession>
<feature type="coiled-coil region" evidence="2">
    <location>
        <begin position="1252"/>
        <end position="1444"/>
    </location>
</feature>
<dbReference type="SUPFAM" id="SSF57997">
    <property type="entry name" value="Tropomyosin"/>
    <property type="match status" value="3"/>
</dbReference>
<dbReference type="PANTHER" id="PTHR23159:SF31">
    <property type="entry name" value="CENTROSOME-ASSOCIATED PROTEIN CEP250 ISOFORM X1"/>
    <property type="match status" value="1"/>
</dbReference>
<dbReference type="InterPro" id="IPR055167">
    <property type="entry name" value="Rootletin-like_CC"/>
</dbReference>
<feature type="compositionally biased region" description="Low complexity" evidence="3">
    <location>
        <begin position="537"/>
        <end position="562"/>
    </location>
</feature>
<feature type="compositionally biased region" description="Basic and acidic residues" evidence="3">
    <location>
        <begin position="2064"/>
        <end position="2074"/>
    </location>
</feature>
<dbReference type="Proteomes" id="UP000829999">
    <property type="component" value="Chromosome 30"/>
</dbReference>
<dbReference type="GeneID" id="118269639"/>
<name>A0A9R0EDQ9_SPOFR</name>
<keyword evidence="1 2" id="KW-0175">Coiled coil</keyword>
<evidence type="ECO:0000256" key="2">
    <source>
        <dbReference type="SAM" id="Coils"/>
    </source>
</evidence>
<keyword evidence="5" id="KW-1185">Reference proteome</keyword>
<feature type="region of interest" description="Disordered" evidence="3">
    <location>
        <begin position="1148"/>
        <end position="1169"/>
    </location>
</feature>
<organism evidence="5 6">
    <name type="scientific">Spodoptera frugiperda</name>
    <name type="common">Fall armyworm</name>
    <dbReference type="NCBI Taxonomy" id="7108"/>
    <lineage>
        <taxon>Eukaryota</taxon>
        <taxon>Metazoa</taxon>
        <taxon>Ecdysozoa</taxon>
        <taxon>Arthropoda</taxon>
        <taxon>Hexapoda</taxon>
        <taxon>Insecta</taxon>
        <taxon>Pterygota</taxon>
        <taxon>Neoptera</taxon>
        <taxon>Endopterygota</taxon>
        <taxon>Lepidoptera</taxon>
        <taxon>Glossata</taxon>
        <taxon>Ditrysia</taxon>
        <taxon>Noctuoidea</taxon>
        <taxon>Noctuidae</taxon>
        <taxon>Amphipyrinae</taxon>
        <taxon>Spodoptera</taxon>
    </lineage>
</organism>
<dbReference type="RefSeq" id="XP_050562951.1">
    <property type="nucleotide sequence ID" value="XM_050706994.1"/>
</dbReference>